<dbReference type="Proteomes" id="UP000500741">
    <property type="component" value="Chromosome"/>
</dbReference>
<dbReference type="KEGG" id="wco:G7084_00405"/>
<dbReference type="RefSeq" id="WP_166009018.1">
    <property type="nucleotide sequence ID" value="NZ_CP049888.1"/>
</dbReference>
<evidence type="ECO:0000313" key="1">
    <source>
        <dbReference type="EMBL" id="QIL49919.1"/>
    </source>
</evidence>
<evidence type="ECO:0000313" key="2">
    <source>
        <dbReference type="Proteomes" id="UP000500741"/>
    </source>
</evidence>
<protein>
    <submittedName>
        <fullName evidence="1">Uncharacterized protein</fullName>
    </submittedName>
</protein>
<name>A0A6G8AY80_9LACO</name>
<sequence>MDKKAEFLIKHNLIDENNYTEQDISKFEFFKADELDSLGRELIENVGGISELPLNMQETPFNYEFFARDHIEDGSILLIDGVYVRNNEKYI</sequence>
<proteinExistence type="predicted"/>
<organism evidence="1 2">
    <name type="scientific">Weissella coleopterorum</name>
    <dbReference type="NCBI Taxonomy" id="2714949"/>
    <lineage>
        <taxon>Bacteria</taxon>
        <taxon>Bacillati</taxon>
        <taxon>Bacillota</taxon>
        <taxon>Bacilli</taxon>
        <taxon>Lactobacillales</taxon>
        <taxon>Lactobacillaceae</taxon>
        <taxon>Weissella</taxon>
    </lineage>
</organism>
<reference evidence="1 2" key="1">
    <citation type="submission" date="2020-03" db="EMBL/GenBank/DDBJ databases">
        <title>Weissella sp. nov., isolated from Cybister lewisianus.</title>
        <authorList>
            <person name="Hyun D.-W."/>
            <person name="Bae J.-W."/>
        </authorList>
    </citation>
    <scope>NUCLEOTIDE SEQUENCE [LARGE SCALE GENOMIC DNA]</scope>
    <source>
        <strain evidence="1 2">HDW19</strain>
    </source>
</reference>
<keyword evidence="2" id="KW-1185">Reference proteome</keyword>
<dbReference type="EMBL" id="CP049888">
    <property type="protein sequence ID" value="QIL49919.1"/>
    <property type="molecule type" value="Genomic_DNA"/>
</dbReference>
<dbReference type="AlphaFoldDB" id="A0A6G8AY80"/>
<accession>A0A6G8AY80</accession>
<gene>
    <name evidence="1" type="ORF">G7084_00405</name>
</gene>